<dbReference type="Gene3D" id="1.10.287.2720">
    <property type="match status" value="1"/>
</dbReference>
<organism evidence="7 8">
    <name type="scientific">Chaetomium fimeti</name>
    <dbReference type="NCBI Taxonomy" id="1854472"/>
    <lineage>
        <taxon>Eukaryota</taxon>
        <taxon>Fungi</taxon>
        <taxon>Dikarya</taxon>
        <taxon>Ascomycota</taxon>
        <taxon>Pezizomycotina</taxon>
        <taxon>Sordariomycetes</taxon>
        <taxon>Sordariomycetidae</taxon>
        <taxon>Sordariales</taxon>
        <taxon>Chaetomiaceae</taxon>
        <taxon>Chaetomium</taxon>
    </lineage>
</organism>
<evidence type="ECO:0000313" key="8">
    <source>
        <dbReference type="Proteomes" id="UP001278766"/>
    </source>
</evidence>
<evidence type="ECO:0000313" key="7">
    <source>
        <dbReference type="EMBL" id="KAK3300031.1"/>
    </source>
</evidence>
<keyword evidence="8" id="KW-1185">Reference proteome</keyword>
<evidence type="ECO:0000256" key="6">
    <source>
        <dbReference type="SAM" id="MobiDB-lite"/>
    </source>
</evidence>
<dbReference type="InterPro" id="IPR000648">
    <property type="entry name" value="Oxysterol-bd"/>
</dbReference>
<dbReference type="Gene3D" id="3.30.70.3490">
    <property type="match status" value="1"/>
</dbReference>
<keyword evidence="2" id="KW-0813">Transport</keyword>
<protein>
    <recommendedName>
        <fullName evidence="9">Oxysterol-binding protein</fullName>
    </recommendedName>
</protein>
<dbReference type="FunFam" id="3.30.70.3490:FF:000020">
    <property type="entry name" value="Oxysterol binding protein (Osh7), putative"/>
    <property type="match status" value="1"/>
</dbReference>
<dbReference type="EMBL" id="JAUEPN010000001">
    <property type="protein sequence ID" value="KAK3300031.1"/>
    <property type="molecule type" value="Genomic_DNA"/>
</dbReference>
<dbReference type="PANTHER" id="PTHR10972">
    <property type="entry name" value="OXYSTEROL-BINDING PROTEIN-RELATED"/>
    <property type="match status" value="1"/>
</dbReference>
<evidence type="ECO:0000256" key="2">
    <source>
        <dbReference type="ARBA" id="ARBA00022448"/>
    </source>
</evidence>
<dbReference type="RefSeq" id="XP_062663545.1">
    <property type="nucleotide sequence ID" value="XM_062806229.1"/>
</dbReference>
<sequence>MMGLVPGRRRTISNASSRSSSEAADPLDDDTLVVEPDQGNVLSHLISQLRPGADLSRVVLPTFILEPRSMLERITNFMCHPEMLLPIPEIDDPVDRFVAVVKFYLSGWHIRPPGVKKPLNPVLGEVFSCYWDFPDNTRAYYISEQTSHHPPKSSYFYMVPGHNIRVDGTLKPRSKFLGNSGRQHDGRNSHLVATEPGTLTQPNMYARGILFGKMKYELGDHSFVRCPETGLSADIDFKVKGWVSGTYNAIGGVIKNDHTGEILYELSGLWSEEMFIKDVKTGQREMFFNALKSKPSAPICRPLEEQAERESQRLWAKTAQAVKERNHELATDEKTKIEEVQREEAAKRANDGVEWHPKLFRPVKGGPGGPEEGEEDLEWIINASVDGTTPEKQAAQIMAIYPIVAGQKFNQQNVIPPRTSLSEANGPPKDPPSAEGNLIDFGDDEPTSQPPPAKEQPASAEGQPQTPANPPPLDPSHRSTAEIQEMLASTGSQAKDGPLVDFHEDMKKDLPGSVKRTNTNGSEDDFVDAQG</sequence>
<dbReference type="InterPro" id="IPR037239">
    <property type="entry name" value="OSBP_sf"/>
</dbReference>
<feature type="region of interest" description="Disordered" evidence="6">
    <location>
        <begin position="1"/>
        <end position="29"/>
    </location>
</feature>
<comment type="caution">
    <text evidence="7">The sequence shown here is derived from an EMBL/GenBank/DDBJ whole genome shotgun (WGS) entry which is preliminary data.</text>
</comment>
<keyword evidence="3" id="KW-0445">Lipid transport</keyword>
<dbReference type="Proteomes" id="UP001278766">
    <property type="component" value="Unassembled WGS sequence"/>
</dbReference>
<dbReference type="GO" id="GO:0032934">
    <property type="term" value="F:sterol binding"/>
    <property type="evidence" value="ECO:0007669"/>
    <property type="project" value="TreeGrafter"/>
</dbReference>
<gene>
    <name evidence="7" type="ORF">B0H64DRAFT_437220</name>
</gene>
<dbReference type="AlphaFoldDB" id="A0AAE0LWA6"/>
<evidence type="ECO:0000256" key="3">
    <source>
        <dbReference type="ARBA" id="ARBA00023055"/>
    </source>
</evidence>
<dbReference type="SUPFAM" id="SSF144000">
    <property type="entry name" value="Oxysterol-binding protein-like"/>
    <property type="match status" value="1"/>
</dbReference>
<dbReference type="FunFam" id="1.10.287.2720:FF:000001">
    <property type="entry name" value="Oxysterol-binding OBPalpha"/>
    <property type="match status" value="1"/>
</dbReference>
<dbReference type="GeneID" id="87843177"/>
<accession>A0AAE0LWA6</accession>
<dbReference type="Pfam" id="PF01237">
    <property type="entry name" value="Oxysterol_BP"/>
    <property type="match status" value="2"/>
</dbReference>
<evidence type="ECO:0000256" key="5">
    <source>
        <dbReference type="RuleBase" id="RU003844"/>
    </source>
</evidence>
<reference evidence="7" key="2">
    <citation type="submission" date="2023-06" db="EMBL/GenBank/DDBJ databases">
        <authorList>
            <consortium name="Lawrence Berkeley National Laboratory"/>
            <person name="Haridas S."/>
            <person name="Hensen N."/>
            <person name="Bonometti L."/>
            <person name="Westerberg I."/>
            <person name="Brannstrom I.O."/>
            <person name="Guillou S."/>
            <person name="Cros-Aarteil S."/>
            <person name="Calhoun S."/>
            <person name="Kuo A."/>
            <person name="Mondo S."/>
            <person name="Pangilinan J."/>
            <person name="Riley R."/>
            <person name="Labutti K."/>
            <person name="Andreopoulos B."/>
            <person name="Lipzen A."/>
            <person name="Chen C."/>
            <person name="Yanf M."/>
            <person name="Daum C."/>
            <person name="Ng V."/>
            <person name="Clum A."/>
            <person name="Steindorff A."/>
            <person name="Ohm R."/>
            <person name="Martin F."/>
            <person name="Silar P."/>
            <person name="Natvig D."/>
            <person name="Lalanne C."/>
            <person name="Gautier V."/>
            <person name="Ament-Velasquez S.L."/>
            <person name="Kruys A."/>
            <person name="Hutchinson M.I."/>
            <person name="Powell A.J."/>
            <person name="Barry K."/>
            <person name="Miller A.N."/>
            <person name="Grigoriev I.V."/>
            <person name="Debuchy R."/>
            <person name="Gladieux P."/>
            <person name="Thoren M.H."/>
            <person name="Johannesson H."/>
        </authorList>
    </citation>
    <scope>NUCLEOTIDE SEQUENCE</scope>
    <source>
        <strain evidence="7">CBS 168.71</strain>
    </source>
</reference>
<evidence type="ECO:0000256" key="1">
    <source>
        <dbReference type="ARBA" id="ARBA00008842"/>
    </source>
</evidence>
<evidence type="ECO:0000256" key="4">
    <source>
        <dbReference type="ARBA" id="ARBA00023121"/>
    </source>
</evidence>
<dbReference type="GO" id="GO:0032541">
    <property type="term" value="C:cortical endoplasmic reticulum"/>
    <property type="evidence" value="ECO:0007669"/>
    <property type="project" value="TreeGrafter"/>
</dbReference>
<comment type="similarity">
    <text evidence="1 5">Belongs to the OSBP family.</text>
</comment>
<proteinExistence type="inferred from homology"/>
<keyword evidence="4" id="KW-0446">Lipid-binding</keyword>
<dbReference type="PANTHER" id="PTHR10972:SF102">
    <property type="entry name" value="OXYSTEROL-BINDING PROTEIN"/>
    <property type="match status" value="1"/>
</dbReference>
<dbReference type="GO" id="GO:0016020">
    <property type="term" value="C:membrane"/>
    <property type="evidence" value="ECO:0007669"/>
    <property type="project" value="TreeGrafter"/>
</dbReference>
<dbReference type="GO" id="GO:0006869">
    <property type="term" value="P:lipid transport"/>
    <property type="evidence" value="ECO:0007669"/>
    <property type="project" value="UniProtKB-KW"/>
</dbReference>
<feature type="region of interest" description="Disordered" evidence="6">
    <location>
        <begin position="417"/>
        <end position="531"/>
    </location>
</feature>
<feature type="compositionally biased region" description="Basic and acidic residues" evidence="6">
    <location>
        <begin position="501"/>
        <end position="510"/>
    </location>
</feature>
<dbReference type="Gene3D" id="2.40.160.120">
    <property type="match status" value="1"/>
</dbReference>
<dbReference type="FunFam" id="2.40.160.120:FF:000007">
    <property type="entry name" value="Oxysterol binding protein"/>
    <property type="match status" value="1"/>
</dbReference>
<dbReference type="InterPro" id="IPR018494">
    <property type="entry name" value="Oxysterol-bd_CS"/>
</dbReference>
<dbReference type="GO" id="GO:0005829">
    <property type="term" value="C:cytosol"/>
    <property type="evidence" value="ECO:0007669"/>
    <property type="project" value="TreeGrafter"/>
</dbReference>
<feature type="compositionally biased region" description="Acidic residues" evidence="6">
    <location>
        <begin position="522"/>
        <end position="531"/>
    </location>
</feature>
<reference evidence="7" key="1">
    <citation type="journal article" date="2023" name="Mol. Phylogenet. Evol.">
        <title>Genome-scale phylogeny and comparative genomics of the fungal order Sordariales.</title>
        <authorList>
            <person name="Hensen N."/>
            <person name="Bonometti L."/>
            <person name="Westerberg I."/>
            <person name="Brannstrom I.O."/>
            <person name="Guillou S."/>
            <person name="Cros-Aarteil S."/>
            <person name="Calhoun S."/>
            <person name="Haridas S."/>
            <person name="Kuo A."/>
            <person name="Mondo S."/>
            <person name="Pangilinan J."/>
            <person name="Riley R."/>
            <person name="LaButti K."/>
            <person name="Andreopoulos B."/>
            <person name="Lipzen A."/>
            <person name="Chen C."/>
            <person name="Yan M."/>
            <person name="Daum C."/>
            <person name="Ng V."/>
            <person name="Clum A."/>
            <person name="Steindorff A."/>
            <person name="Ohm R.A."/>
            <person name="Martin F."/>
            <person name="Silar P."/>
            <person name="Natvig D.O."/>
            <person name="Lalanne C."/>
            <person name="Gautier V."/>
            <person name="Ament-Velasquez S.L."/>
            <person name="Kruys A."/>
            <person name="Hutchinson M.I."/>
            <person name="Powell A.J."/>
            <person name="Barry K."/>
            <person name="Miller A.N."/>
            <person name="Grigoriev I.V."/>
            <person name="Debuchy R."/>
            <person name="Gladieux P."/>
            <person name="Hiltunen Thoren M."/>
            <person name="Johannesson H."/>
        </authorList>
    </citation>
    <scope>NUCLEOTIDE SEQUENCE</scope>
    <source>
        <strain evidence="7">CBS 168.71</strain>
    </source>
</reference>
<name>A0AAE0LWA6_9PEZI</name>
<evidence type="ECO:0008006" key="9">
    <source>
        <dbReference type="Google" id="ProtNLM"/>
    </source>
</evidence>
<dbReference type="PROSITE" id="PS01013">
    <property type="entry name" value="OSBP"/>
    <property type="match status" value="1"/>
</dbReference>
<feature type="compositionally biased region" description="Low complexity" evidence="6">
    <location>
        <begin position="12"/>
        <end position="21"/>
    </location>
</feature>